<proteinExistence type="predicted"/>
<accession>A0ACC1NL52</accession>
<organism evidence="1 2">
    <name type="scientific">Xylaria curta</name>
    <dbReference type="NCBI Taxonomy" id="42375"/>
    <lineage>
        <taxon>Eukaryota</taxon>
        <taxon>Fungi</taxon>
        <taxon>Dikarya</taxon>
        <taxon>Ascomycota</taxon>
        <taxon>Pezizomycotina</taxon>
        <taxon>Sordariomycetes</taxon>
        <taxon>Xylariomycetidae</taxon>
        <taxon>Xylariales</taxon>
        <taxon>Xylariaceae</taxon>
        <taxon>Xylaria</taxon>
    </lineage>
</organism>
<comment type="caution">
    <text evidence="1">The sequence shown here is derived from an EMBL/GenBank/DDBJ whole genome shotgun (WGS) entry which is preliminary data.</text>
</comment>
<sequence length="87" mass="9910">MFNLPPTEQYSKVPEAEKKGGGFLKKIFYSLNSTVGPAKGHKRLLMSVKRIYGWEWNTLIPCHGDTIEGNGKEIFGKIFDWHINGKK</sequence>
<name>A0ACC1NL52_9PEZI</name>
<keyword evidence="2" id="KW-1185">Reference proteome</keyword>
<reference evidence="1" key="1">
    <citation type="submission" date="2022-10" db="EMBL/GenBank/DDBJ databases">
        <title>Genome Sequence of Xylaria curta.</title>
        <authorList>
            <person name="Buettner E."/>
        </authorList>
    </citation>
    <scope>NUCLEOTIDE SEQUENCE</scope>
    <source>
        <strain evidence="1">Babe10</strain>
    </source>
</reference>
<gene>
    <name evidence="1" type="ORF">NUW58_g7045</name>
</gene>
<evidence type="ECO:0000313" key="2">
    <source>
        <dbReference type="Proteomes" id="UP001143856"/>
    </source>
</evidence>
<evidence type="ECO:0000313" key="1">
    <source>
        <dbReference type="EMBL" id="KAJ2980060.1"/>
    </source>
</evidence>
<protein>
    <submittedName>
        <fullName evidence="1">Uncharacterized protein</fullName>
    </submittedName>
</protein>
<dbReference type="EMBL" id="JAPDGR010001733">
    <property type="protein sequence ID" value="KAJ2980060.1"/>
    <property type="molecule type" value="Genomic_DNA"/>
</dbReference>
<dbReference type="Proteomes" id="UP001143856">
    <property type="component" value="Unassembled WGS sequence"/>
</dbReference>